<feature type="transmembrane region" description="Helical" evidence="7">
    <location>
        <begin position="457"/>
        <end position="478"/>
    </location>
</feature>
<keyword evidence="4 7" id="KW-1133">Transmembrane helix</keyword>
<evidence type="ECO:0000256" key="6">
    <source>
        <dbReference type="ARBA" id="ARBA00023180"/>
    </source>
</evidence>
<dbReference type="GO" id="GO:0022857">
    <property type="term" value="F:transmembrane transporter activity"/>
    <property type="evidence" value="ECO:0007669"/>
    <property type="project" value="InterPro"/>
</dbReference>
<comment type="caution">
    <text evidence="9">The sequence shown here is derived from an EMBL/GenBank/DDBJ whole genome shotgun (WGS) entry which is preliminary data.</text>
</comment>
<dbReference type="InterPro" id="IPR020846">
    <property type="entry name" value="MFS_dom"/>
</dbReference>
<reference evidence="9 10" key="1">
    <citation type="submission" date="2020-05" db="EMBL/GenBank/DDBJ databases">
        <title>Identification and distribution of gene clusters putatively required for synthesis of sphingolipid metabolism inhibitors in phylogenetically diverse species of the filamentous fungus Fusarium.</title>
        <authorList>
            <person name="Kim H.-S."/>
            <person name="Busman M."/>
            <person name="Brown D.W."/>
            <person name="Divon H."/>
            <person name="Uhlig S."/>
            <person name="Proctor R.H."/>
        </authorList>
    </citation>
    <scope>NUCLEOTIDE SEQUENCE [LARGE SCALE GENOMIC DNA]</scope>
    <source>
        <strain evidence="9 10">NRRL 20693</strain>
    </source>
</reference>
<evidence type="ECO:0000256" key="5">
    <source>
        <dbReference type="ARBA" id="ARBA00023136"/>
    </source>
</evidence>
<evidence type="ECO:0000256" key="3">
    <source>
        <dbReference type="ARBA" id="ARBA00022692"/>
    </source>
</evidence>
<gene>
    <name evidence="9" type="ORF">FHETE_10783</name>
</gene>
<dbReference type="PROSITE" id="PS50850">
    <property type="entry name" value="MFS"/>
    <property type="match status" value="1"/>
</dbReference>
<dbReference type="OrthoDB" id="2250022at2759"/>
<feature type="domain" description="Major facilitator superfamily (MFS) profile" evidence="8">
    <location>
        <begin position="65"/>
        <end position="483"/>
    </location>
</feature>
<feature type="transmembrane region" description="Helical" evidence="7">
    <location>
        <begin position="161"/>
        <end position="181"/>
    </location>
</feature>
<dbReference type="PANTHER" id="PTHR43791">
    <property type="entry name" value="PERMEASE-RELATED"/>
    <property type="match status" value="1"/>
</dbReference>
<feature type="transmembrane region" description="Helical" evidence="7">
    <location>
        <begin position="336"/>
        <end position="355"/>
    </location>
</feature>
<evidence type="ECO:0000256" key="2">
    <source>
        <dbReference type="ARBA" id="ARBA00022448"/>
    </source>
</evidence>
<dbReference type="SUPFAM" id="SSF103473">
    <property type="entry name" value="MFS general substrate transporter"/>
    <property type="match status" value="1"/>
</dbReference>
<sequence length="501" mass="55225">MSAPKPTTGEALDEYVKVGVPLNNMPTNEDEKAEISPNLNHVELLGLPNAAELEKKIVRKLDFWMLPQLWILYMFNYLNRTNIAQARLNTFNEDLNLKDGDYQTAVAILTVGYMVAQLPSNMLITRVRPSIYLPAAAFIWSAISALTAICTSAGGLWAVQFVLGIVEAPLFPGAVFLMSCWYTRREFALRVALLYSGLVLAQAFSGLIAAGVFAGLDGPMGLAGWQWLFILEGAGSAFFAITAYFVLPNYPDSPTGGATRYMTEDMRKLAAARILDDRVEISEKSTVWQGLKLAVTDLKLYMFLLMNIFITSSYGFNNFFPTIVNGLGFGSRVTSLLMTAPPYVLGTICTFFVAWDSDRRQERGLHIIIPLSCSVIGFIVTVATGNPAVRYAMTFLYAAGCFSANTLQYTWAVSTMSQTPEKRAAGGAIVNIFGHLGNVISPYFFPDKHAPRYTMAMILQIAFASLGICLASIIKWHLTRKNKQIRADADRLGTVFNPFTT</sequence>
<keyword evidence="5 7" id="KW-0472">Membrane</keyword>
<feature type="transmembrane region" description="Helical" evidence="7">
    <location>
        <begin position="298"/>
        <end position="316"/>
    </location>
</feature>
<feature type="transmembrane region" description="Helical" evidence="7">
    <location>
        <begin position="391"/>
        <end position="412"/>
    </location>
</feature>
<dbReference type="PANTHER" id="PTHR43791:SF62">
    <property type="entry name" value="MAJOR FACILITATOR SUPERFAMILY (MFS) PROFILE DOMAIN-CONTAINING PROTEIN"/>
    <property type="match status" value="1"/>
</dbReference>
<dbReference type="InterPro" id="IPR036259">
    <property type="entry name" value="MFS_trans_sf"/>
</dbReference>
<dbReference type="Proteomes" id="UP000567885">
    <property type="component" value="Unassembled WGS sequence"/>
</dbReference>
<keyword evidence="10" id="KW-1185">Reference proteome</keyword>
<dbReference type="GO" id="GO:0016020">
    <property type="term" value="C:membrane"/>
    <property type="evidence" value="ECO:0007669"/>
    <property type="project" value="UniProtKB-SubCell"/>
</dbReference>
<comment type="subcellular location">
    <subcellularLocation>
        <location evidence="1">Membrane</location>
        <topology evidence="1">Multi-pass membrane protein</topology>
    </subcellularLocation>
</comment>
<keyword evidence="3 7" id="KW-0812">Transmembrane</keyword>
<evidence type="ECO:0000259" key="8">
    <source>
        <dbReference type="PROSITE" id="PS50850"/>
    </source>
</evidence>
<protein>
    <submittedName>
        <fullName evidence="9">Tartrate transporter</fullName>
    </submittedName>
</protein>
<feature type="transmembrane region" description="Helical" evidence="7">
    <location>
        <begin position="131"/>
        <end position="155"/>
    </location>
</feature>
<dbReference type="EMBL" id="JAAGWQ010000315">
    <property type="protein sequence ID" value="KAF5656809.1"/>
    <property type="molecule type" value="Genomic_DNA"/>
</dbReference>
<keyword evidence="6" id="KW-0325">Glycoprotein</keyword>
<dbReference type="FunFam" id="1.20.1250.20:FF:000013">
    <property type="entry name" value="MFS general substrate transporter"/>
    <property type="match status" value="1"/>
</dbReference>
<accession>A0A8H5WG12</accession>
<feature type="transmembrane region" description="Helical" evidence="7">
    <location>
        <begin position="367"/>
        <end position="385"/>
    </location>
</feature>
<evidence type="ECO:0000313" key="9">
    <source>
        <dbReference type="EMBL" id="KAF5656809.1"/>
    </source>
</evidence>
<evidence type="ECO:0000256" key="4">
    <source>
        <dbReference type="ARBA" id="ARBA00022989"/>
    </source>
</evidence>
<feature type="transmembrane region" description="Helical" evidence="7">
    <location>
        <begin position="424"/>
        <end position="445"/>
    </location>
</feature>
<organism evidence="9 10">
    <name type="scientific">Fusarium heterosporum</name>
    <dbReference type="NCBI Taxonomy" id="42747"/>
    <lineage>
        <taxon>Eukaryota</taxon>
        <taxon>Fungi</taxon>
        <taxon>Dikarya</taxon>
        <taxon>Ascomycota</taxon>
        <taxon>Pezizomycotina</taxon>
        <taxon>Sordariomycetes</taxon>
        <taxon>Hypocreomycetidae</taxon>
        <taxon>Hypocreales</taxon>
        <taxon>Nectriaceae</taxon>
        <taxon>Fusarium</taxon>
        <taxon>Fusarium heterosporum species complex</taxon>
    </lineage>
</organism>
<feature type="transmembrane region" description="Helical" evidence="7">
    <location>
        <begin position="102"/>
        <end position="119"/>
    </location>
</feature>
<evidence type="ECO:0000256" key="7">
    <source>
        <dbReference type="SAM" id="Phobius"/>
    </source>
</evidence>
<dbReference type="InterPro" id="IPR011701">
    <property type="entry name" value="MFS"/>
</dbReference>
<feature type="transmembrane region" description="Helical" evidence="7">
    <location>
        <begin position="193"/>
        <end position="213"/>
    </location>
</feature>
<dbReference type="AlphaFoldDB" id="A0A8H5WG12"/>
<evidence type="ECO:0000256" key="1">
    <source>
        <dbReference type="ARBA" id="ARBA00004141"/>
    </source>
</evidence>
<name>A0A8H5WG12_FUSHE</name>
<dbReference type="FunFam" id="1.20.1250.20:FF:000057">
    <property type="entry name" value="MFS general substrate transporter"/>
    <property type="match status" value="1"/>
</dbReference>
<proteinExistence type="predicted"/>
<dbReference type="Pfam" id="PF07690">
    <property type="entry name" value="MFS_1"/>
    <property type="match status" value="1"/>
</dbReference>
<feature type="transmembrane region" description="Helical" evidence="7">
    <location>
        <begin position="225"/>
        <end position="247"/>
    </location>
</feature>
<dbReference type="Gene3D" id="1.20.1250.20">
    <property type="entry name" value="MFS general substrate transporter like domains"/>
    <property type="match status" value="2"/>
</dbReference>
<evidence type="ECO:0000313" key="10">
    <source>
        <dbReference type="Proteomes" id="UP000567885"/>
    </source>
</evidence>
<keyword evidence="2" id="KW-0813">Transport</keyword>